<evidence type="ECO:0000256" key="5">
    <source>
        <dbReference type="SAM" id="Phobius"/>
    </source>
</evidence>
<dbReference type="Proteomes" id="UP001057134">
    <property type="component" value="Chromosome"/>
</dbReference>
<reference evidence="6" key="2">
    <citation type="journal article" date="2021" name="J Anim Sci Technol">
        <title>Complete genome sequence of Paenibacillus konkukensis sp. nov. SK3146 as a potential probiotic strain.</title>
        <authorList>
            <person name="Jung H.I."/>
            <person name="Park S."/>
            <person name="Niu K.M."/>
            <person name="Lee S.W."/>
            <person name="Kothari D."/>
            <person name="Yi K.J."/>
            <person name="Kim S.K."/>
        </authorList>
    </citation>
    <scope>NUCLEOTIDE SEQUENCE</scope>
    <source>
        <strain evidence="6">SK3146</strain>
    </source>
</reference>
<evidence type="ECO:0008006" key="8">
    <source>
        <dbReference type="Google" id="ProtNLM"/>
    </source>
</evidence>
<dbReference type="RefSeq" id="WP_249861194.1">
    <property type="nucleotide sequence ID" value="NZ_CP027059.1"/>
</dbReference>
<keyword evidence="3 5" id="KW-1133">Transmembrane helix</keyword>
<dbReference type="InterPro" id="IPR035906">
    <property type="entry name" value="MetI-like_sf"/>
</dbReference>
<dbReference type="Gene3D" id="1.10.3720.10">
    <property type="entry name" value="MetI-like"/>
    <property type="match status" value="1"/>
</dbReference>
<protein>
    <recommendedName>
        <fullName evidence="8">Sugar ABC transporter permease</fullName>
    </recommendedName>
</protein>
<gene>
    <name evidence="6" type="ORF">SK3146_04866</name>
</gene>
<proteinExistence type="predicted"/>
<feature type="transmembrane region" description="Helical" evidence="5">
    <location>
        <begin position="20"/>
        <end position="43"/>
    </location>
</feature>
<dbReference type="EMBL" id="CP027059">
    <property type="protein sequence ID" value="UQZ85577.1"/>
    <property type="molecule type" value="Genomic_DNA"/>
</dbReference>
<evidence type="ECO:0000256" key="2">
    <source>
        <dbReference type="ARBA" id="ARBA00022692"/>
    </source>
</evidence>
<evidence type="ECO:0000256" key="3">
    <source>
        <dbReference type="ARBA" id="ARBA00022989"/>
    </source>
</evidence>
<comment type="subcellular location">
    <subcellularLocation>
        <location evidence="1">Membrane</location>
        <topology evidence="1">Multi-pass membrane protein</topology>
    </subcellularLocation>
</comment>
<organism evidence="6 7">
    <name type="scientific">Paenibacillus konkukensis</name>
    <dbReference type="NCBI Taxonomy" id="2020716"/>
    <lineage>
        <taxon>Bacteria</taxon>
        <taxon>Bacillati</taxon>
        <taxon>Bacillota</taxon>
        <taxon>Bacilli</taxon>
        <taxon>Bacillales</taxon>
        <taxon>Paenibacillaceae</taxon>
        <taxon>Paenibacillus</taxon>
    </lineage>
</organism>
<keyword evidence="2 5" id="KW-0812">Transmembrane</keyword>
<sequence length="50" mass="5731">MTTVLPLFAYKLAFTNYEISMGSTVASLMFVFLITLASVYLWMSRKEEKS</sequence>
<evidence type="ECO:0000313" key="7">
    <source>
        <dbReference type="Proteomes" id="UP001057134"/>
    </source>
</evidence>
<evidence type="ECO:0000313" key="6">
    <source>
        <dbReference type="EMBL" id="UQZ85577.1"/>
    </source>
</evidence>
<reference evidence="6" key="1">
    <citation type="submission" date="2018-02" db="EMBL/GenBank/DDBJ databases">
        <authorList>
            <person name="Kim S.-K."/>
            <person name="Jung H.-I."/>
            <person name="Lee S.-W."/>
        </authorList>
    </citation>
    <scope>NUCLEOTIDE SEQUENCE</scope>
    <source>
        <strain evidence="6">SK3146</strain>
    </source>
</reference>
<evidence type="ECO:0000256" key="1">
    <source>
        <dbReference type="ARBA" id="ARBA00004141"/>
    </source>
</evidence>
<name>A0ABY4RU71_9BACL</name>
<evidence type="ECO:0000256" key="4">
    <source>
        <dbReference type="ARBA" id="ARBA00023136"/>
    </source>
</evidence>
<keyword evidence="7" id="KW-1185">Reference proteome</keyword>
<accession>A0ABY4RU71</accession>
<keyword evidence="4 5" id="KW-0472">Membrane</keyword>